<comment type="caution">
    <text evidence="1">The sequence shown here is derived from an EMBL/GenBank/DDBJ whole genome shotgun (WGS) entry which is preliminary data.</text>
</comment>
<dbReference type="InterPro" id="IPR027839">
    <property type="entry name" value="DUF4432"/>
</dbReference>
<sequence>MRMDGSHDGKIVTLLLDPASAMDVAALVIDGIDLSPGDAIPSDGDPRIDQALKGFLFTCGPDHIRHPEPTANGGRYPLHGSLSGTPVPAERLTATETMCRAIADIRLADGGRARLTRRWSMMDGAVHLEDRIDNIGGTPFPPMWMYHLNIAGRFFDDDTRIRGAMIPDGSQGWRFGEGASAHCLFPAMRPDGWARVTVGPFAALGHRTLDIRFKTDSLPFLQMWRCQRGDADVVSIEPASHRIAPRSALCESGALSLLMPGEGITYALRFGFCEDVSSVTA</sequence>
<dbReference type="Gene3D" id="2.70.98.10">
    <property type="match status" value="1"/>
</dbReference>
<dbReference type="InterPro" id="IPR014718">
    <property type="entry name" value="GH-type_carb-bd"/>
</dbReference>
<evidence type="ECO:0000313" key="1">
    <source>
        <dbReference type="EMBL" id="MCD7110733.1"/>
    </source>
</evidence>
<evidence type="ECO:0000313" key="2">
    <source>
        <dbReference type="Proteomes" id="UP001139089"/>
    </source>
</evidence>
<dbReference type="GO" id="GO:0030246">
    <property type="term" value="F:carbohydrate binding"/>
    <property type="evidence" value="ECO:0007669"/>
    <property type="project" value="InterPro"/>
</dbReference>
<keyword evidence="2" id="KW-1185">Reference proteome</keyword>
<accession>A0A9X1NWR7</accession>
<protein>
    <submittedName>
        <fullName evidence="1">DUF4432 family protein</fullName>
    </submittedName>
</protein>
<organism evidence="1 2">
    <name type="scientific">Rhizobium quercicola</name>
    <dbReference type="NCBI Taxonomy" id="2901226"/>
    <lineage>
        <taxon>Bacteria</taxon>
        <taxon>Pseudomonadati</taxon>
        <taxon>Pseudomonadota</taxon>
        <taxon>Alphaproteobacteria</taxon>
        <taxon>Hyphomicrobiales</taxon>
        <taxon>Rhizobiaceae</taxon>
        <taxon>Rhizobium/Agrobacterium group</taxon>
        <taxon>Rhizobium</taxon>
    </lineage>
</organism>
<name>A0A9X1NWR7_9HYPH</name>
<proteinExistence type="predicted"/>
<reference evidence="1" key="1">
    <citation type="submission" date="2021-12" db="EMBL/GenBank/DDBJ databases">
        <authorList>
            <person name="Li Y."/>
        </authorList>
    </citation>
    <scope>NUCLEOTIDE SEQUENCE</scope>
    <source>
        <strain evidence="1">DKSPLA3</strain>
    </source>
</reference>
<dbReference type="AlphaFoldDB" id="A0A9X1NWR7"/>
<dbReference type="Pfam" id="PF14486">
    <property type="entry name" value="DUF4432"/>
    <property type="match status" value="2"/>
</dbReference>
<gene>
    <name evidence="1" type="ORF">LRX75_16995</name>
</gene>
<dbReference type="RefSeq" id="WP_231815884.1">
    <property type="nucleotide sequence ID" value="NZ_JAJOZR010000011.1"/>
</dbReference>
<dbReference type="Proteomes" id="UP001139089">
    <property type="component" value="Unassembled WGS sequence"/>
</dbReference>
<dbReference type="EMBL" id="JAJOZR010000011">
    <property type="protein sequence ID" value="MCD7110733.1"/>
    <property type="molecule type" value="Genomic_DNA"/>
</dbReference>